<evidence type="ECO:0000256" key="19">
    <source>
        <dbReference type="ARBA" id="ARBA00023242"/>
    </source>
</evidence>
<dbReference type="HAMAP" id="MF_03028">
    <property type="entry name" value="Pescadillo"/>
    <property type="match status" value="1"/>
</dbReference>
<dbReference type="GO" id="GO:0043021">
    <property type="term" value="F:ribonucleoprotein complex binding"/>
    <property type="evidence" value="ECO:0007669"/>
    <property type="project" value="UniProtKB-UniRule"/>
</dbReference>
<dbReference type="GO" id="GO:0000466">
    <property type="term" value="P:maturation of 5.8S rRNA from tricistronic rRNA transcript (SSU-rRNA, 5.8S rRNA, LSU-rRNA)"/>
    <property type="evidence" value="ECO:0007669"/>
    <property type="project" value="UniProtKB-UniRule"/>
</dbReference>
<evidence type="ECO:0000256" key="17">
    <source>
        <dbReference type="ARBA" id="ARBA00023128"/>
    </source>
</evidence>
<evidence type="ECO:0000256" key="7">
    <source>
        <dbReference type="ARBA" id="ARBA00022490"/>
    </source>
</evidence>
<feature type="compositionally biased region" description="Basic residues" evidence="22">
    <location>
        <begin position="1871"/>
        <end position="1882"/>
    </location>
</feature>
<dbReference type="Pfam" id="PF06732">
    <property type="entry name" value="Pescadillo_N"/>
    <property type="match status" value="1"/>
</dbReference>
<dbReference type="GO" id="GO:0030687">
    <property type="term" value="C:preribosome, large subunit precursor"/>
    <property type="evidence" value="ECO:0007669"/>
    <property type="project" value="UniProtKB-UniRule"/>
</dbReference>
<dbReference type="GO" id="GO:0070545">
    <property type="term" value="C:PeBoW complex"/>
    <property type="evidence" value="ECO:0007669"/>
    <property type="project" value="TreeGrafter"/>
</dbReference>
<evidence type="ECO:0000256" key="16">
    <source>
        <dbReference type="ARBA" id="ARBA00022842"/>
    </source>
</evidence>
<keyword evidence="16" id="KW-0460">Magnesium</keyword>
<evidence type="ECO:0000256" key="4">
    <source>
        <dbReference type="ARBA" id="ARBA00004496"/>
    </source>
</evidence>
<keyword evidence="18 23" id="KW-0472">Membrane</keyword>
<evidence type="ECO:0000313" key="27">
    <source>
        <dbReference type="Proteomes" id="UP001161017"/>
    </source>
</evidence>
<feature type="region of interest" description="Disordered" evidence="22">
    <location>
        <begin position="1495"/>
        <end position="1524"/>
    </location>
</feature>
<keyword evidence="7" id="KW-0963">Cytoplasm</keyword>
<keyword evidence="17" id="KW-0496">Mitochondrion</keyword>
<dbReference type="InterPro" id="IPR001357">
    <property type="entry name" value="BRCT_dom"/>
</dbReference>
<dbReference type="InterPro" id="IPR036420">
    <property type="entry name" value="BRCT_dom_sf"/>
</dbReference>
<comment type="subunit">
    <text evidence="21">Component of the NOP7 complex, composed of ERB1, NOP7 and YTM1. Within the NOP7 complex ERB1 appears to interact directly with NOP7 and YTM1. The NOP7 complex also associates with the 66S pre-ribosome.</text>
</comment>
<feature type="domain" description="BRCT" evidence="24">
    <location>
        <begin position="1546"/>
        <end position="1657"/>
    </location>
</feature>
<dbReference type="SUPFAM" id="SSF52113">
    <property type="entry name" value="BRCT domain"/>
    <property type="match status" value="1"/>
</dbReference>
<dbReference type="GO" id="GO:0006730">
    <property type="term" value="P:one-carbon metabolic process"/>
    <property type="evidence" value="ECO:0007669"/>
    <property type="project" value="UniProtKB-KW"/>
</dbReference>
<keyword evidence="8 21" id="KW-0690">Ribosome biogenesis</keyword>
<name>A0AA43QRL2_9LECA</name>
<keyword evidence="23" id="KW-0812">Transmembrane</keyword>
<evidence type="ECO:0000256" key="8">
    <source>
        <dbReference type="ARBA" id="ARBA00022517"/>
    </source>
</evidence>
<dbReference type="GO" id="GO:0005743">
    <property type="term" value="C:mitochondrial inner membrane"/>
    <property type="evidence" value="ECO:0007669"/>
    <property type="project" value="UniProtKB-SubCell"/>
</dbReference>
<keyword evidence="23" id="KW-1133">Transmembrane helix</keyword>
<dbReference type="Gene3D" id="3.40.50.10190">
    <property type="entry name" value="BRCT domain"/>
    <property type="match status" value="1"/>
</dbReference>
<keyword evidence="15" id="KW-0067">ATP-binding</keyword>
<comment type="similarity">
    <text evidence="21">Belongs to the pescadillo family.</text>
</comment>
<dbReference type="Gene3D" id="3.40.1190.10">
    <property type="entry name" value="Mur-like, catalytic domain"/>
    <property type="match status" value="1"/>
</dbReference>
<comment type="similarity">
    <text evidence="6">Belongs to the folylpolyglutamate synthase family.</text>
</comment>
<feature type="compositionally biased region" description="Basic and acidic residues" evidence="22">
    <location>
        <begin position="1861"/>
        <end position="1870"/>
    </location>
</feature>
<evidence type="ECO:0000256" key="20">
    <source>
        <dbReference type="ARBA" id="ARBA00047493"/>
    </source>
</evidence>
<feature type="region of interest" description="Disordered" evidence="22">
    <location>
        <begin position="1661"/>
        <end position="1722"/>
    </location>
</feature>
<reference evidence="26" key="1">
    <citation type="journal article" date="2023" name="Genome Biol. Evol.">
        <title>First Whole Genome Sequence and Flow Cytometry Genome Size Data for the Lichen-Forming Fungus Ramalina farinacea (Ascomycota).</title>
        <authorList>
            <person name="Llewellyn T."/>
            <person name="Mian S."/>
            <person name="Hill R."/>
            <person name="Leitch I.J."/>
            <person name="Gaya E."/>
        </authorList>
    </citation>
    <scope>NUCLEOTIDE SEQUENCE</scope>
    <source>
        <strain evidence="26">LIQ254RAFAR</strain>
    </source>
</reference>
<evidence type="ECO:0000313" key="26">
    <source>
        <dbReference type="EMBL" id="MDI1490882.1"/>
    </source>
</evidence>
<evidence type="ECO:0000256" key="10">
    <source>
        <dbReference type="ARBA" id="ARBA00022563"/>
    </source>
</evidence>
<keyword evidence="19 21" id="KW-0539">Nucleus</keyword>
<evidence type="ECO:0000256" key="23">
    <source>
        <dbReference type="SAM" id="Phobius"/>
    </source>
</evidence>
<dbReference type="PROSITE" id="PS01012">
    <property type="entry name" value="FOLYLPOLYGLU_SYNT_2"/>
    <property type="match status" value="1"/>
</dbReference>
<dbReference type="EMBL" id="JAPUFD010000013">
    <property type="protein sequence ID" value="MDI1490882.1"/>
    <property type="molecule type" value="Genomic_DNA"/>
</dbReference>
<evidence type="ECO:0000259" key="24">
    <source>
        <dbReference type="PROSITE" id="PS50172"/>
    </source>
</evidence>
<sequence>MRHLVPFRDINVHASASHYAFTSPSSPGAQTLVVDRPSGDLRLSDGPLLGTKRVSSIAGILGMIKLRLDKYIIVITKAQPMGRLKGHMVYRVVSTEFFPLRERSLHDPDEDTYLSLLKTSLKNGPMYFSYSCDLTNSFQRQAQSDPSQPLWKRADDRFFWNRFVQSDLIDLATGGGSASGLRGGAQPGADPFILPVMFGMMRITSTKVKGTPFSFTLITRRSRHRAGTRYLTRGINDLGHVGNYNETEQIVILNEGEAIPSGFAGGGGMQNGRVDNDGHETQVMSYIQTRGSVPVYWAEINTLHYTPNLQVRAVETAIDAARKHFDEQIRLYGDNFLVNLVNQRGREDKVKRAYEQMVRLLVSSPDEATQSDYVTDEKIHIVEASEKHQGYDRLHYVYFDFHNETKGLKWHRAQLLLDQLTDGLRKGQYFRGVDMPADPQGRLEVRNQQTAVVRTNCMDCLDRTNVVQTMLARWTLTRQLTDIGVLLPGESADDDAAFAHFFRNVWADNADVVSKSYSGTGALKTDFTRTGERTRAGAMQDLNNSLTRYVKNNFGDGPRQDAFDLFLGNYHPDPVGTNLVFQDRRPVLVQAIPYVLAACIFFVLVTGLTRTSPETTIWPLRVFAFVCMAVGAWCGRFVWGNGMLYVNWPKLNTPRWAAEGFQDTMSRDAIAALNTLQSNATVVEAVRKSGGRMNETAKAEMLDWVERLGYEPSDFNRLNPIHIAGTKGKGSTSTFISSILAQYLPSPKHPNPVIHKIGLYTSPHLRFVRERIQINNEPLTEDDFAKYFFETWDRFESSARQRSEPPDVTAKPAYFRFLTLMAFHTYLSEGVDTAIIECGVGGEYDSTNILIRPTVTAITSLGIDHTAILGNTIEEIAWHKGGIMKQSAPCFTAPQAASAFAVLEKRATEVPTKLTLVTPFPELSKIKLGLAGTFQSINASLALTIAGAHLLALGYRQMIEKTGLPIEVVRGLESAHLSGRCETRLEGKMTWCMDSGHTLESIALAATWFGSEIKKASLPKKRRRILLFNQQTRDASALATRLYQTLDAAAGADKEQPFTHAVFCSNKTFQQAGFRPDLQNMNVTGSSVDNLEVQKKLAETWKALDAKTTVEVRGSIEEAVEWCRGVASADAEEEEGAMVLVTGSVHLTKREFLGKAFCRHTSKVFDIDIESGMRTYSRSIEEIWAKSRRRARTSGQAKNFITRTQAVRKLQISLPDFRRLCIFKGIYPREPRNKKKVSKSSTPSTTFYYTKDVQYLLHEPLLAKFRDHKALSKKIAKSLGRGEVGDAARLEKHGGPKLTLDHVIKERYPTFVDALRDLDDALSLLSLFANLPSTVNVPGKTIQLCQRLCLEFQHYLIKTNALRKSFLSIKGIYYQATIQGQDILWLVPYKFVQRVTGDVDFRIMGTFVEFYTTLLGFVNFRLYTSIGLVYPPKFDTKSDEQGGELSAFTLEGRNIGGADQSKEPATNGDDAASQTNGVHEIPAEVQRQIDSIQEPPENDKEAPLTADPLSSAIPDNAAPPTDVIDTFQPITQDADILPQPAPSTTQTSTLFAPFTFYLSRETPRQPLEFLLRAFGCTRIGWDLTLGSGAFTANENDTSITHQIVDRPPISTPTIDEATGAMVSKGAMRMPGRTYVQPQWVWDCINEVRLLRPDLYAPGATLPPHLSPFVKPTKGGYDPTAPLAEQEREGEAEDDEDIAAVDDDDNEDDSTPQIAMGKAPADDEAILSSGEEAGKDLHGMAIATGDDSPGDDDDDKDDESDVFAGFESEAHDSDTGLTPELLHQRELEAEATGGVALNGSSAAKKGILKNSGGADADVEAKKQRSKARQRKQRDEDEELERRKMMLGRKKRKLVEKMMYGNKMRDAEAEQLRRKRRKMERSKP</sequence>
<evidence type="ECO:0000256" key="2">
    <source>
        <dbReference type="ARBA" id="ARBA00004273"/>
    </source>
</evidence>
<dbReference type="PANTHER" id="PTHR12221">
    <property type="entry name" value="PESCADILLO - RELATED"/>
    <property type="match status" value="1"/>
</dbReference>
<dbReference type="SUPFAM" id="SSF53623">
    <property type="entry name" value="MurD-like peptide ligases, catalytic domain"/>
    <property type="match status" value="1"/>
</dbReference>
<evidence type="ECO:0000256" key="15">
    <source>
        <dbReference type="ARBA" id="ARBA00022840"/>
    </source>
</evidence>
<keyword evidence="14" id="KW-0999">Mitochondrion inner membrane</keyword>
<comment type="catalytic activity">
    <reaction evidence="20">
        <text>(6S)-5,6,7,8-tetrahydrofolyl-(gamma-L-Glu)(n) + L-glutamate + ATP = (6S)-5,6,7,8-tetrahydrofolyl-(gamma-L-Glu)(n+1) + ADP + phosphate + H(+)</text>
        <dbReference type="Rhea" id="RHEA:10580"/>
        <dbReference type="Rhea" id="RHEA-COMP:14738"/>
        <dbReference type="Rhea" id="RHEA-COMP:14740"/>
        <dbReference type="ChEBI" id="CHEBI:15378"/>
        <dbReference type="ChEBI" id="CHEBI:29985"/>
        <dbReference type="ChEBI" id="CHEBI:30616"/>
        <dbReference type="ChEBI" id="CHEBI:43474"/>
        <dbReference type="ChEBI" id="CHEBI:141005"/>
        <dbReference type="ChEBI" id="CHEBI:456216"/>
        <dbReference type="EC" id="6.3.2.17"/>
    </reaction>
</comment>
<dbReference type="SUPFAM" id="SSF53244">
    <property type="entry name" value="MurD-like peptide ligases, peptide-binding domain"/>
    <property type="match status" value="1"/>
</dbReference>
<evidence type="ECO:0000256" key="13">
    <source>
        <dbReference type="ARBA" id="ARBA00022741"/>
    </source>
</evidence>
<dbReference type="Pfam" id="PF02383">
    <property type="entry name" value="Syja_N"/>
    <property type="match status" value="1"/>
</dbReference>
<dbReference type="Gene3D" id="3.90.190.20">
    <property type="entry name" value="Mur ligase, C-terminal domain"/>
    <property type="match status" value="1"/>
</dbReference>
<dbReference type="GO" id="GO:0004326">
    <property type="term" value="F:tetrahydrofolylpolyglutamate synthase activity"/>
    <property type="evidence" value="ECO:0007669"/>
    <property type="project" value="UniProtKB-EC"/>
</dbReference>
<dbReference type="GO" id="GO:0005524">
    <property type="term" value="F:ATP binding"/>
    <property type="evidence" value="ECO:0007669"/>
    <property type="project" value="UniProtKB-KW"/>
</dbReference>
<dbReference type="PROSITE" id="PS50172">
    <property type="entry name" value="BRCT"/>
    <property type="match status" value="1"/>
</dbReference>
<dbReference type="InterPro" id="IPR018109">
    <property type="entry name" value="Folylpolyglutamate_synth_CS"/>
</dbReference>
<comment type="pathway">
    <text evidence="5">Cofactor biosynthesis; tetrahydrofolylpolyglutamate biosynthesis.</text>
</comment>
<feature type="compositionally biased region" description="Basic residues" evidence="22">
    <location>
        <begin position="1843"/>
        <end position="1852"/>
    </location>
</feature>
<keyword evidence="12" id="KW-0479">Metal-binding</keyword>
<dbReference type="GO" id="GO:0046872">
    <property type="term" value="F:metal ion binding"/>
    <property type="evidence" value="ECO:0007669"/>
    <property type="project" value="UniProtKB-KW"/>
</dbReference>
<proteinExistence type="inferred from homology"/>
<dbReference type="PROSITE" id="PS50275">
    <property type="entry name" value="SAC"/>
    <property type="match status" value="1"/>
</dbReference>
<dbReference type="InterPro" id="IPR002013">
    <property type="entry name" value="SAC_dom"/>
</dbReference>
<dbReference type="InterPro" id="IPR001645">
    <property type="entry name" value="Folylpolyglutamate_synth"/>
</dbReference>
<keyword evidence="10" id="KW-0554">One-carbon metabolism</keyword>
<feature type="domain" description="SAC" evidence="25">
    <location>
        <begin position="117"/>
        <end position="519"/>
    </location>
</feature>
<dbReference type="InterPro" id="IPR036565">
    <property type="entry name" value="Mur-like_cat_sf"/>
</dbReference>
<accession>A0AA43QRL2</accession>
<dbReference type="GO" id="GO:0005654">
    <property type="term" value="C:nucleoplasm"/>
    <property type="evidence" value="ECO:0007669"/>
    <property type="project" value="UniProtKB-SubCell"/>
</dbReference>
<dbReference type="GO" id="GO:0000463">
    <property type="term" value="P:maturation of LSU-rRNA from tricistronic rRNA transcript (SSU-rRNA, 5.8S rRNA, LSU-rRNA)"/>
    <property type="evidence" value="ECO:0007669"/>
    <property type="project" value="UniProtKB-UniRule"/>
</dbReference>
<comment type="subcellular location">
    <subcellularLocation>
        <location evidence="4">Cytoplasm</location>
    </subcellularLocation>
    <subcellularLocation>
        <location evidence="2">Mitochondrion inner membrane</location>
    </subcellularLocation>
    <subcellularLocation>
        <location evidence="3">Mitochondrion matrix</location>
    </subcellularLocation>
    <subcellularLocation>
        <location evidence="21">Nucleus</location>
        <location evidence="21">Nucleolus</location>
    </subcellularLocation>
    <subcellularLocation>
        <location evidence="21">Nucleus</location>
        <location evidence="21">Nucleoplasm</location>
    </subcellularLocation>
</comment>
<dbReference type="CDD" id="cd17709">
    <property type="entry name" value="BRCT_pescadillo_like"/>
    <property type="match status" value="1"/>
</dbReference>
<organism evidence="26 27">
    <name type="scientific">Ramalina farinacea</name>
    <dbReference type="NCBI Taxonomy" id="258253"/>
    <lineage>
        <taxon>Eukaryota</taxon>
        <taxon>Fungi</taxon>
        <taxon>Dikarya</taxon>
        <taxon>Ascomycota</taxon>
        <taxon>Pezizomycotina</taxon>
        <taxon>Lecanoromycetes</taxon>
        <taxon>OSLEUM clade</taxon>
        <taxon>Lecanoromycetidae</taxon>
        <taxon>Lecanorales</taxon>
        <taxon>Lecanorineae</taxon>
        <taxon>Ramalinaceae</taxon>
        <taxon>Ramalina</taxon>
    </lineage>
</organism>
<evidence type="ECO:0000256" key="1">
    <source>
        <dbReference type="ARBA" id="ARBA00001944"/>
    </source>
</evidence>
<evidence type="ECO:0000256" key="6">
    <source>
        <dbReference type="ARBA" id="ARBA00008276"/>
    </source>
</evidence>
<dbReference type="FunFam" id="3.40.1190.10:FF:000009">
    <property type="entry name" value="Folylpolyglutamate synthase"/>
    <property type="match status" value="1"/>
</dbReference>
<keyword evidence="13" id="KW-0547">Nucleotide-binding</keyword>
<evidence type="ECO:0000256" key="9">
    <source>
        <dbReference type="ARBA" id="ARBA00022552"/>
    </source>
</evidence>
<keyword evidence="11" id="KW-0436">Ligase</keyword>
<feature type="region of interest" description="Disordered" evidence="22">
    <location>
        <begin position="1739"/>
        <end position="1882"/>
    </location>
</feature>
<dbReference type="GO" id="GO:0016791">
    <property type="term" value="F:phosphatase activity"/>
    <property type="evidence" value="ECO:0007669"/>
    <property type="project" value="InterPro"/>
</dbReference>
<dbReference type="Proteomes" id="UP001161017">
    <property type="component" value="Unassembled WGS sequence"/>
</dbReference>
<dbReference type="InterPro" id="IPR036615">
    <property type="entry name" value="Mur_ligase_C_dom_sf"/>
</dbReference>
<evidence type="ECO:0000256" key="14">
    <source>
        <dbReference type="ARBA" id="ARBA00022792"/>
    </source>
</evidence>
<feature type="region of interest" description="Disordered" evidence="22">
    <location>
        <begin position="1454"/>
        <end position="1474"/>
    </location>
</feature>
<evidence type="ECO:0000256" key="22">
    <source>
        <dbReference type="SAM" id="MobiDB-lite"/>
    </source>
</evidence>
<dbReference type="NCBIfam" id="TIGR01499">
    <property type="entry name" value="folC"/>
    <property type="match status" value="1"/>
</dbReference>
<comment type="caution">
    <text evidence="26">The sequence shown here is derived from an EMBL/GenBank/DDBJ whole genome shotgun (WGS) entry which is preliminary data.</text>
</comment>
<dbReference type="GO" id="GO:0005759">
    <property type="term" value="C:mitochondrial matrix"/>
    <property type="evidence" value="ECO:0007669"/>
    <property type="project" value="UniProtKB-SubCell"/>
</dbReference>
<feature type="transmembrane region" description="Helical" evidence="23">
    <location>
        <begin position="587"/>
        <end position="608"/>
    </location>
</feature>
<feature type="transmembrane region" description="Helical" evidence="23">
    <location>
        <begin position="620"/>
        <end position="639"/>
    </location>
</feature>
<comment type="cofactor">
    <cofactor evidence="1">
        <name>a monovalent cation</name>
        <dbReference type="ChEBI" id="CHEBI:60242"/>
    </cofactor>
</comment>
<dbReference type="PANTHER" id="PTHR12221:SF6">
    <property type="entry name" value="PESCADILLO HOMOLOG"/>
    <property type="match status" value="1"/>
</dbReference>
<evidence type="ECO:0000256" key="5">
    <source>
        <dbReference type="ARBA" id="ARBA00005150"/>
    </source>
</evidence>
<feature type="compositionally biased region" description="Acidic residues" evidence="22">
    <location>
        <begin position="1687"/>
        <end position="1709"/>
    </location>
</feature>
<gene>
    <name evidence="26" type="primary">SAC1</name>
    <name evidence="21" type="synonym">NOP7</name>
    <name evidence="26" type="ORF">OHK93_002087</name>
</gene>
<protein>
    <recommendedName>
        <fullName evidence="21">Pescadillo homolog</fullName>
    </recommendedName>
    <alternativeName>
        <fullName evidence="21">Nucleolar protein 7 homolog</fullName>
    </alternativeName>
</protein>
<dbReference type="InterPro" id="IPR010613">
    <property type="entry name" value="PES"/>
</dbReference>
<evidence type="ECO:0000256" key="21">
    <source>
        <dbReference type="HAMAP-Rule" id="MF_03028"/>
    </source>
</evidence>
<dbReference type="GO" id="GO:0003723">
    <property type="term" value="F:RNA binding"/>
    <property type="evidence" value="ECO:0007669"/>
    <property type="project" value="TreeGrafter"/>
</dbReference>
<evidence type="ECO:0000259" key="25">
    <source>
        <dbReference type="PROSITE" id="PS50275"/>
    </source>
</evidence>
<evidence type="ECO:0000256" key="11">
    <source>
        <dbReference type="ARBA" id="ARBA00022598"/>
    </source>
</evidence>
<feature type="compositionally biased region" description="Acidic residues" evidence="22">
    <location>
        <begin position="1747"/>
        <end position="1760"/>
    </location>
</feature>
<keyword evidence="9 21" id="KW-0698">rRNA processing</keyword>
<comment type="function">
    <text evidence="21">Component of the NOP7 complex, which is required for maturation of the 25S and 5.8S ribosomal RNAs and formation of the 60S ribosome.</text>
</comment>
<evidence type="ECO:0000256" key="12">
    <source>
        <dbReference type="ARBA" id="ARBA00022723"/>
    </source>
</evidence>
<keyword evidence="27" id="KW-1185">Reference proteome</keyword>
<dbReference type="GO" id="GO:0006629">
    <property type="term" value="P:lipid metabolic process"/>
    <property type="evidence" value="ECO:0007669"/>
    <property type="project" value="UniProtKB-ARBA"/>
</dbReference>
<evidence type="ECO:0000256" key="18">
    <source>
        <dbReference type="ARBA" id="ARBA00023136"/>
    </source>
</evidence>
<evidence type="ECO:0000256" key="3">
    <source>
        <dbReference type="ARBA" id="ARBA00004305"/>
    </source>
</evidence>